<name>A0A4E0PYQ8_9EURY</name>
<sequence length="92" mass="10505">MIKEILSYLYIDNLSTAETAQKLNISSERLKEMIQTMEHMGYIRTIDEKAPACSGCRSCRGTTVCHIEGSHTTGKKLVLTEKGQRMCDRMRY</sequence>
<dbReference type="Pfam" id="PF09012">
    <property type="entry name" value="FeoC"/>
    <property type="match status" value="1"/>
</dbReference>
<dbReference type="SUPFAM" id="SSF46785">
    <property type="entry name" value="Winged helix' DNA-binding domain"/>
    <property type="match status" value="1"/>
</dbReference>
<dbReference type="InterPro" id="IPR015102">
    <property type="entry name" value="Tscrpt_reg_HTH_FeoC"/>
</dbReference>
<dbReference type="Proteomes" id="UP000297295">
    <property type="component" value="Unassembled WGS sequence"/>
</dbReference>
<keyword evidence="3" id="KW-1185">Reference proteome</keyword>
<dbReference type="InterPro" id="IPR036388">
    <property type="entry name" value="WH-like_DNA-bd_sf"/>
</dbReference>
<evidence type="ECO:0000313" key="3">
    <source>
        <dbReference type="Proteomes" id="UP000297295"/>
    </source>
</evidence>
<gene>
    <name evidence="2" type="ORF">CUN85_00695</name>
</gene>
<dbReference type="OrthoDB" id="379192at2157"/>
<accession>A0A4E0PYQ8</accession>
<evidence type="ECO:0000259" key="1">
    <source>
        <dbReference type="Pfam" id="PF09012"/>
    </source>
</evidence>
<organism evidence="2 3">
    <name type="scientific">Methanolobus halotolerans</name>
    <dbReference type="NCBI Taxonomy" id="2052935"/>
    <lineage>
        <taxon>Archaea</taxon>
        <taxon>Methanobacteriati</taxon>
        <taxon>Methanobacteriota</taxon>
        <taxon>Stenosarchaea group</taxon>
        <taxon>Methanomicrobia</taxon>
        <taxon>Methanosarcinales</taxon>
        <taxon>Methanosarcinaceae</taxon>
        <taxon>Methanolobus</taxon>
    </lineage>
</organism>
<dbReference type="Gene3D" id="1.10.10.10">
    <property type="entry name" value="Winged helix-like DNA-binding domain superfamily/Winged helix DNA-binding domain"/>
    <property type="match status" value="1"/>
</dbReference>
<reference evidence="2 3" key="1">
    <citation type="submission" date="2017-11" db="EMBL/GenBank/DDBJ databases">
        <title>Isolation and Characterization of Methanogenic Archaea from Saline Meromictic Lake at Siberia.</title>
        <authorList>
            <person name="Shen Y."/>
            <person name="Huang H.-H."/>
            <person name="Lai M.-C."/>
            <person name="Chen S.-C."/>
        </authorList>
    </citation>
    <scope>NUCLEOTIDE SEQUENCE [LARGE SCALE GENOMIC DNA]</scope>
    <source>
        <strain evidence="2 3">SY-01</strain>
    </source>
</reference>
<protein>
    <recommendedName>
        <fullName evidence="1">Transcriptional regulator HTH-type FeoC domain-containing protein</fullName>
    </recommendedName>
</protein>
<comment type="caution">
    <text evidence="2">The sequence shown here is derived from an EMBL/GenBank/DDBJ whole genome shotgun (WGS) entry which is preliminary data.</text>
</comment>
<dbReference type="RefSeq" id="WP_135387969.1">
    <property type="nucleotide sequence ID" value="NZ_PGGK01000001.1"/>
</dbReference>
<dbReference type="AlphaFoldDB" id="A0A4E0PYQ8"/>
<dbReference type="EMBL" id="PGGK01000001">
    <property type="protein sequence ID" value="TGC11428.1"/>
    <property type="molecule type" value="Genomic_DNA"/>
</dbReference>
<proteinExistence type="predicted"/>
<evidence type="ECO:0000313" key="2">
    <source>
        <dbReference type="EMBL" id="TGC11428.1"/>
    </source>
</evidence>
<dbReference type="InterPro" id="IPR036390">
    <property type="entry name" value="WH_DNA-bd_sf"/>
</dbReference>
<feature type="domain" description="Transcriptional regulator HTH-type FeoC" evidence="1">
    <location>
        <begin position="14"/>
        <end position="63"/>
    </location>
</feature>